<dbReference type="AlphaFoldDB" id="A0A3B0YIH2"/>
<sequence>MVEGLIVPTEELLSDLSDMVGQKGDPYDIGCSENSIEAMCDFASSINNQKKIRTVKSWQWWDLQVPCNIKFPDSLMPIMIYASSLVSDSAYYLRPGDWVRSTPLLSIHERCITETTNSFYILVGPGTRKTVTLESALSFV</sequence>
<name>A0A3B0YIH2_9ZZZZ</name>
<proteinExistence type="predicted"/>
<reference evidence="2" key="1">
    <citation type="submission" date="2018-06" db="EMBL/GenBank/DDBJ databases">
        <authorList>
            <person name="Zhirakovskaya E."/>
        </authorList>
    </citation>
    <scope>NUCLEOTIDE SEQUENCE</scope>
</reference>
<gene>
    <name evidence="2" type="ORF">MNBD_GAMMA12-851</name>
</gene>
<evidence type="ECO:0000313" key="2">
    <source>
        <dbReference type="EMBL" id="VAW80705.1"/>
    </source>
</evidence>
<feature type="domain" description="DUF6957" evidence="1">
    <location>
        <begin position="30"/>
        <end position="137"/>
    </location>
</feature>
<dbReference type="InterPro" id="IPR054232">
    <property type="entry name" value="DUF6957"/>
</dbReference>
<protein>
    <recommendedName>
        <fullName evidence="1">DUF6957 domain-containing protein</fullName>
    </recommendedName>
</protein>
<accession>A0A3B0YIH2</accession>
<evidence type="ECO:0000259" key="1">
    <source>
        <dbReference type="Pfam" id="PF22275"/>
    </source>
</evidence>
<dbReference type="EMBL" id="UOFL01000202">
    <property type="protein sequence ID" value="VAW80705.1"/>
    <property type="molecule type" value="Genomic_DNA"/>
</dbReference>
<organism evidence="2">
    <name type="scientific">hydrothermal vent metagenome</name>
    <dbReference type="NCBI Taxonomy" id="652676"/>
    <lineage>
        <taxon>unclassified sequences</taxon>
        <taxon>metagenomes</taxon>
        <taxon>ecological metagenomes</taxon>
    </lineage>
</organism>
<dbReference type="Pfam" id="PF22275">
    <property type="entry name" value="DUF6957"/>
    <property type="match status" value="1"/>
</dbReference>